<organism evidence="2 3">
    <name type="scientific">Dioscorea zingiberensis</name>
    <dbReference type="NCBI Taxonomy" id="325984"/>
    <lineage>
        <taxon>Eukaryota</taxon>
        <taxon>Viridiplantae</taxon>
        <taxon>Streptophyta</taxon>
        <taxon>Embryophyta</taxon>
        <taxon>Tracheophyta</taxon>
        <taxon>Spermatophyta</taxon>
        <taxon>Magnoliopsida</taxon>
        <taxon>Liliopsida</taxon>
        <taxon>Dioscoreales</taxon>
        <taxon>Dioscoreaceae</taxon>
        <taxon>Dioscorea</taxon>
    </lineage>
</organism>
<name>A0A9D5HNC0_9LILI</name>
<evidence type="ECO:0000256" key="1">
    <source>
        <dbReference type="SAM" id="SignalP"/>
    </source>
</evidence>
<keyword evidence="3" id="KW-1185">Reference proteome</keyword>
<feature type="chain" id="PRO_5039523490" evidence="1">
    <location>
        <begin position="36"/>
        <end position="181"/>
    </location>
</feature>
<proteinExistence type="predicted"/>
<dbReference type="SUPFAM" id="SSF141562">
    <property type="entry name" value="At5g01610-like"/>
    <property type="match status" value="1"/>
</dbReference>
<dbReference type="PANTHER" id="PTHR31676">
    <property type="entry name" value="T31J12.3 PROTEIN-RELATED"/>
    <property type="match status" value="1"/>
</dbReference>
<keyword evidence="1" id="KW-0732">Signal</keyword>
<dbReference type="Gene3D" id="2.30.240.10">
    <property type="entry name" value="At5g01610-like"/>
    <property type="match status" value="1"/>
</dbReference>
<gene>
    <name evidence="2" type="ORF">J5N97_011026</name>
</gene>
<reference evidence="2" key="1">
    <citation type="submission" date="2021-03" db="EMBL/GenBank/DDBJ databases">
        <authorList>
            <person name="Li Z."/>
            <person name="Yang C."/>
        </authorList>
    </citation>
    <scope>NUCLEOTIDE SEQUENCE</scope>
    <source>
        <strain evidence="2">Dzin_1.0</strain>
        <tissue evidence="2">Leaf</tissue>
    </source>
</reference>
<protein>
    <submittedName>
        <fullName evidence="2">Uncharacterized protein</fullName>
    </submittedName>
</protein>
<comment type="caution">
    <text evidence="2">The sequence shown here is derived from an EMBL/GenBank/DDBJ whole genome shotgun (WGS) entry which is preliminary data.</text>
</comment>
<dbReference type="InterPro" id="IPR036758">
    <property type="entry name" value="At5g01610-like"/>
</dbReference>
<evidence type="ECO:0000313" key="3">
    <source>
        <dbReference type="Proteomes" id="UP001085076"/>
    </source>
</evidence>
<dbReference type="AlphaFoldDB" id="A0A9D5HNC0"/>
<dbReference type="Proteomes" id="UP001085076">
    <property type="component" value="Miscellaneous, Linkage group lg02"/>
</dbReference>
<dbReference type="InterPro" id="IPR007493">
    <property type="entry name" value="DUF538"/>
</dbReference>
<accession>A0A9D5HNC0</accession>
<sequence length="181" mass="20014">MATSVLLPRGGFSPSSSSSSMILLLLLVLVAISSASPVHELVSKFGFPPGIFPKEAKNYKLSTDGFVDIELDQHCLLNFVWSANFYIYEKRIRLKLNFGRITDITGITTQKRYYYTPGWVPVTAIDVGRHKGYVVFEAPSSNSRAYSIASLKEIRHCMGRKLDGHSCGDSCETSSIPISEV</sequence>
<evidence type="ECO:0000313" key="2">
    <source>
        <dbReference type="EMBL" id="KAJ0982771.1"/>
    </source>
</evidence>
<dbReference type="Pfam" id="PF04398">
    <property type="entry name" value="DUF538"/>
    <property type="match status" value="1"/>
</dbReference>
<dbReference type="EMBL" id="JAGGNH010000002">
    <property type="protein sequence ID" value="KAJ0982771.1"/>
    <property type="molecule type" value="Genomic_DNA"/>
</dbReference>
<dbReference type="PANTHER" id="PTHR31676:SF96">
    <property type="entry name" value="EXPRESSED PROTEIN"/>
    <property type="match status" value="1"/>
</dbReference>
<reference evidence="2" key="2">
    <citation type="journal article" date="2022" name="Hortic Res">
        <title>The genome of Dioscorea zingiberensis sheds light on the biosynthesis, origin and evolution of the medicinally important diosgenin saponins.</title>
        <authorList>
            <person name="Li Y."/>
            <person name="Tan C."/>
            <person name="Li Z."/>
            <person name="Guo J."/>
            <person name="Li S."/>
            <person name="Chen X."/>
            <person name="Wang C."/>
            <person name="Dai X."/>
            <person name="Yang H."/>
            <person name="Song W."/>
            <person name="Hou L."/>
            <person name="Xu J."/>
            <person name="Tong Z."/>
            <person name="Xu A."/>
            <person name="Yuan X."/>
            <person name="Wang W."/>
            <person name="Yang Q."/>
            <person name="Chen L."/>
            <person name="Sun Z."/>
            <person name="Wang K."/>
            <person name="Pan B."/>
            <person name="Chen J."/>
            <person name="Bao Y."/>
            <person name="Liu F."/>
            <person name="Qi X."/>
            <person name="Gang D.R."/>
            <person name="Wen J."/>
            <person name="Li J."/>
        </authorList>
    </citation>
    <scope>NUCLEOTIDE SEQUENCE</scope>
    <source>
        <strain evidence="2">Dzin_1.0</strain>
    </source>
</reference>
<feature type="signal peptide" evidence="1">
    <location>
        <begin position="1"/>
        <end position="35"/>
    </location>
</feature>